<keyword evidence="2" id="KW-1185">Reference proteome</keyword>
<dbReference type="AlphaFoldDB" id="A0A517MVF4"/>
<dbReference type="KEGG" id="amob:HG15A2_21440"/>
<name>A0A517MVF4_9BACT</name>
<evidence type="ECO:0000313" key="1">
    <source>
        <dbReference type="EMBL" id="QDS98858.1"/>
    </source>
</evidence>
<sequence>MEYDSTVALDNLSLKIDVSVPRMALLLAASTPEQPSIRSWELYRKRNEKPFVFANSPTGEYATITQSARRGRKVQLVAMRM</sequence>
<evidence type="ECO:0000313" key="2">
    <source>
        <dbReference type="Proteomes" id="UP000319852"/>
    </source>
</evidence>
<dbReference type="EMBL" id="CP036263">
    <property type="protein sequence ID" value="QDS98858.1"/>
    <property type="molecule type" value="Genomic_DNA"/>
</dbReference>
<protein>
    <submittedName>
        <fullName evidence="1">Uncharacterized protein</fullName>
    </submittedName>
</protein>
<dbReference type="Proteomes" id="UP000319852">
    <property type="component" value="Chromosome"/>
</dbReference>
<gene>
    <name evidence="1" type="ORF">HG15A2_21440</name>
</gene>
<proteinExistence type="predicted"/>
<organism evidence="1 2">
    <name type="scientific">Adhaeretor mobilis</name>
    <dbReference type="NCBI Taxonomy" id="1930276"/>
    <lineage>
        <taxon>Bacteria</taxon>
        <taxon>Pseudomonadati</taxon>
        <taxon>Planctomycetota</taxon>
        <taxon>Planctomycetia</taxon>
        <taxon>Pirellulales</taxon>
        <taxon>Lacipirellulaceae</taxon>
        <taxon>Adhaeretor</taxon>
    </lineage>
</organism>
<reference evidence="1 2" key="1">
    <citation type="submission" date="2019-02" db="EMBL/GenBank/DDBJ databases">
        <title>Deep-cultivation of Planctomycetes and their phenomic and genomic characterization uncovers novel biology.</title>
        <authorList>
            <person name="Wiegand S."/>
            <person name="Jogler M."/>
            <person name="Boedeker C."/>
            <person name="Pinto D."/>
            <person name="Vollmers J."/>
            <person name="Rivas-Marin E."/>
            <person name="Kohn T."/>
            <person name="Peeters S.H."/>
            <person name="Heuer A."/>
            <person name="Rast P."/>
            <person name="Oberbeckmann S."/>
            <person name="Bunk B."/>
            <person name="Jeske O."/>
            <person name="Meyerdierks A."/>
            <person name="Storesund J.E."/>
            <person name="Kallscheuer N."/>
            <person name="Luecker S."/>
            <person name="Lage O.M."/>
            <person name="Pohl T."/>
            <person name="Merkel B.J."/>
            <person name="Hornburger P."/>
            <person name="Mueller R.-W."/>
            <person name="Bruemmer F."/>
            <person name="Labrenz M."/>
            <person name="Spormann A.M."/>
            <person name="Op den Camp H."/>
            <person name="Overmann J."/>
            <person name="Amann R."/>
            <person name="Jetten M.S.M."/>
            <person name="Mascher T."/>
            <person name="Medema M.H."/>
            <person name="Devos D.P."/>
            <person name="Kaster A.-K."/>
            <person name="Ovreas L."/>
            <person name="Rohde M."/>
            <person name="Galperin M.Y."/>
            <person name="Jogler C."/>
        </authorList>
    </citation>
    <scope>NUCLEOTIDE SEQUENCE [LARGE SCALE GENOMIC DNA]</scope>
    <source>
        <strain evidence="1 2">HG15A2</strain>
    </source>
</reference>
<accession>A0A517MVF4</accession>